<dbReference type="VEuPathDB" id="TrichDB:TVAG_330580"/>
<keyword evidence="1" id="KW-0812">Transmembrane</keyword>
<dbReference type="InParanoid" id="A2F4M4"/>
<proteinExistence type="predicted"/>
<dbReference type="KEGG" id="tva:4757948"/>
<reference evidence="2" key="2">
    <citation type="journal article" date="2007" name="Science">
        <title>Draft genome sequence of the sexually transmitted pathogen Trichomonas vaginalis.</title>
        <authorList>
            <person name="Carlton J.M."/>
            <person name="Hirt R.P."/>
            <person name="Silva J.C."/>
            <person name="Delcher A.L."/>
            <person name="Schatz M."/>
            <person name="Zhao Q."/>
            <person name="Wortman J.R."/>
            <person name="Bidwell S.L."/>
            <person name="Alsmark U.C.M."/>
            <person name="Besteiro S."/>
            <person name="Sicheritz-Ponten T."/>
            <person name="Noel C.J."/>
            <person name="Dacks J.B."/>
            <person name="Foster P.G."/>
            <person name="Simillion C."/>
            <person name="Van de Peer Y."/>
            <person name="Miranda-Saavedra D."/>
            <person name="Barton G.J."/>
            <person name="Westrop G.D."/>
            <person name="Mueller S."/>
            <person name="Dessi D."/>
            <person name="Fiori P.L."/>
            <person name="Ren Q."/>
            <person name="Paulsen I."/>
            <person name="Zhang H."/>
            <person name="Bastida-Corcuera F.D."/>
            <person name="Simoes-Barbosa A."/>
            <person name="Brown M.T."/>
            <person name="Hayes R.D."/>
            <person name="Mukherjee M."/>
            <person name="Okumura C.Y."/>
            <person name="Schneider R."/>
            <person name="Smith A.J."/>
            <person name="Vanacova S."/>
            <person name="Villalvazo M."/>
            <person name="Haas B.J."/>
            <person name="Pertea M."/>
            <person name="Feldblyum T.V."/>
            <person name="Utterback T.R."/>
            <person name="Shu C.L."/>
            <person name="Osoegawa K."/>
            <person name="de Jong P.J."/>
            <person name="Hrdy I."/>
            <person name="Horvathova L."/>
            <person name="Zubacova Z."/>
            <person name="Dolezal P."/>
            <person name="Malik S.B."/>
            <person name="Logsdon J.M. Jr."/>
            <person name="Henze K."/>
            <person name="Gupta A."/>
            <person name="Wang C.C."/>
            <person name="Dunne R.L."/>
            <person name="Upcroft J.A."/>
            <person name="Upcroft P."/>
            <person name="White O."/>
            <person name="Salzberg S.L."/>
            <person name="Tang P."/>
            <person name="Chiu C.-H."/>
            <person name="Lee Y.-S."/>
            <person name="Embley T.M."/>
            <person name="Coombs G.H."/>
            <person name="Mottram J.C."/>
            <person name="Tachezy J."/>
            <person name="Fraser-Liggett C.M."/>
            <person name="Johnson P.J."/>
        </authorList>
    </citation>
    <scope>NUCLEOTIDE SEQUENCE [LARGE SCALE GENOMIC DNA]</scope>
    <source>
        <strain evidence="2">G3</strain>
    </source>
</reference>
<protein>
    <submittedName>
        <fullName evidence="2">Uncharacterized protein</fullName>
    </submittedName>
</protein>
<organism evidence="2 3">
    <name type="scientific">Trichomonas vaginalis (strain ATCC PRA-98 / G3)</name>
    <dbReference type="NCBI Taxonomy" id="412133"/>
    <lineage>
        <taxon>Eukaryota</taxon>
        <taxon>Metamonada</taxon>
        <taxon>Parabasalia</taxon>
        <taxon>Trichomonadida</taxon>
        <taxon>Trichomonadidae</taxon>
        <taxon>Trichomonas</taxon>
    </lineage>
</organism>
<feature type="transmembrane region" description="Helical" evidence="1">
    <location>
        <begin position="549"/>
        <end position="575"/>
    </location>
</feature>
<keyword evidence="1" id="KW-1133">Transmembrane helix</keyword>
<dbReference type="VEuPathDB" id="TrichDB:TVAGG3_0583420"/>
<dbReference type="AlphaFoldDB" id="A2F4M4"/>
<evidence type="ECO:0000313" key="3">
    <source>
        <dbReference type="Proteomes" id="UP000001542"/>
    </source>
</evidence>
<reference evidence="2" key="1">
    <citation type="submission" date="2006-10" db="EMBL/GenBank/DDBJ databases">
        <authorList>
            <person name="Amadeo P."/>
            <person name="Zhao Q."/>
            <person name="Wortman J."/>
            <person name="Fraser-Liggett C."/>
            <person name="Carlton J."/>
        </authorList>
    </citation>
    <scope>NUCLEOTIDE SEQUENCE</scope>
    <source>
        <strain evidence="2">G3</strain>
    </source>
</reference>
<accession>A2F4M4</accession>
<keyword evidence="1" id="KW-0472">Membrane</keyword>
<dbReference type="RefSeq" id="XP_001313058.1">
    <property type="nucleotide sequence ID" value="XM_001313057.1"/>
</dbReference>
<keyword evidence="3" id="KW-1185">Reference proteome</keyword>
<dbReference type="EMBL" id="DS113612">
    <property type="protein sequence ID" value="EAY00129.1"/>
    <property type="molecule type" value="Genomic_DNA"/>
</dbReference>
<dbReference type="Proteomes" id="UP000001542">
    <property type="component" value="Unassembled WGS sequence"/>
</dbReference>
<evidence type="ECO:0000313" key="2">
    <source>
        <dbReference type="EMBL" id="EAY00129.1"/>
    </source>
</evidence>
<sequence>MFVSVENLCEGDKDEWLIPKNEAFIFRFLGNDQYIIKANSLDTSLKPEIIDHPYDKRITNLEDDMKYPYEVCRQLGIYTSFCNISTKQTYVCGSPAILNPSLFNVIDSQLVSSKSGTHELIAITRGYEDYFVFIEYGTFKNKYAGNRFAENKQVMALSTIPIRCTSKENELEVENENGLYSCTTTNGLNLNVLKANSDDNITKSFDINTNTDNIVKINDVIYLYKGFYNLEINGTLTVSCKGALYIPDMTDLEIISSSVAPKDEGYYFDRNEITIQLKSNKLVKFKIFCSKDSYYPSGICYNVPSGIYKSPDIYIISDFQFHLYNSNDTIYYYHVDSIADIRNDKLPLDYKYKCVGGATLEKLSFNFSEELTTNNTINEYYMKPGKEYIYNSSHCAFITDETEEVYIAGNSEKEKFTKLDPTQYYEFSNGFKLKYDGPREKIRVLVQCTSGGYFTGYEKEQTKNGVPLKPILTSTQELYAIKRSNKTTRVYFFDNNSIEYFNEIEEKIIHIYYGSLPFVDDYIISNYQDYPQYIIDGNNTIDLSKNSNFLGIIIGCVTAAVVVIIVIIVAIVCAVKKKKNAQVHQASSSSSSSKVSQQANNP</sequence>
<name>A2F4M4_TRIV3</name>
<evidence type="ECO:0000256" key="1">
    <source>
        <dbReference type="SAM" id="Phobius"/>
    </source>
</evidence>
<gene>
    <name evidence="2" type="ORF">TVAG_330580</name>
</gene>